<evidence type="ECO:0000313" key="20">
    <source>
        <dbReference type="Proteomes" id="UP001231189"/>
    </source>
</evidence>
<dbReference type="InterPro" id="IPR006941">
    <property type="entry name" value="RNase_CAF1"/>
</dbReference>
<evidence type="ECO:0000256" key="9">
    <source>
        <dbReference type="ARBA" id="ARBA00022722"/>
    </source>
</evidence>
<accession>A0AAD8TFU3</accession>
<evidence type="ECO:0000256" key="16">
    <source>
        <dbReference type="ARBA" id="ARBA00023242"/>
    </source>
</evidence>
<dbReference type="GO" id="GO:0005634">
    <property type="term" value="C:nucleus"/>
    <property type="evidence" value="ECO:0007669"/>
    <property type="project" value="UniProtKB-SubCell"/>
</dbReference>
<comment type="catalytic activity">
    <reaction evidence="1">
        <text>Exonucleolytic cleavage of poly(A) to 5'-AMP.</text>
        <dbReference type="EC" id="3.1.13.4"/>
    </reaction>
</comment>
<proteinExistence type="inferred from homology"/>
<reference evidence="19" key="1">
    <citation type="submission" date="2023-07" db="EMBL/GenBank/DDBJ databases">
        <title>A chromosome-level genome assembly of Lolium multiflorum.</title>
        <authorList>
            <person name="Chen Y."/>
            <person name="Copetti D."/>
            <person name="Kolliker R."/>
            <person name="Studer B."/>
        </authorList>
    </citation>
    <scope>NUCLEOTIDE SEQUENCE</scope>
    <source>
        <strain evidence="19">02402/16</strain>
        <tissue evidence="19">Leaf</tissue>
    </source>
</reference>
<evidence type="ECO:0000313" key="19">
    <source>
        <dbReference type="EMBL" id="KAK1681850.1"/>
    </source>
</evidence>
<keyword evidence="20" id="KW-1185">Reference proteome</keyword>
<dbReference type="SUPFAM" id="SSF53098">
    <property type="entry name" value="Ribonuclease H-like"/>
    <property type="match status" value="1"/>
</dbReference>
<comment type="function">
    <text evidence="17">Ubiquitous transcription factor required for a diverse set of processes. It is a component of the CCR4 complex involved in the control of gene expression.</text>
</comment>
<evidence type="ECO:0000256" key="7">
    <source>
        <dbReference type="ARBA" id="ARBA00012161"/>
    </source>
</evidence>
<dbReference type="EC" id="3.1.13.4" evidence="7"/>
<dbReference type="GO" id="GO:0030014">
    <property type="term" value="C:CCR4-NOT complex"/>
    <property type="evidence" value="ECO:0007669"/>
    <property type="project" value="InterPro"/>
</dbReference>
<evidence type="ECO:0000256" key="13">
    <source>
        <dbReference type="ARBA" id="ARBA00022884"/>
    </source>
</evidence>
<dbReference type="GO" id="GO:0005737">
    <property type="term" value="C:cytoplasm"/>
    <property type="evidence" value="ECO:0007669"/>
    <property type="project" value="UniProtKB-SubCell"/>
</dbReference>
<keyword evidence="11" id="KW-0378">Hydrolase</keyword>
<evidence type="ECO:0000256" key="12">
    <source>
        <dbReference type="ARBA" id="ARBA00022839"/>
    </source>
</evidence>
<evidence type="ECO:0000256" key="2">
    <source>
        <dbReference type="ARBA" id="ARBA00001968"/>
    </source>
</evidence>
<gene>
    <name evidence="19" type="ORF">QYE76_042698</name>
</gene>
<dbReference type="AlphaFoldDB" id="A0AAD8TFU3"/>
<dbReference type="GO" id="GO:0003723">
    <property type="term" value="F:RNA binding"/>
    <property type="evidence" value="ECO:0007669"/>
    <property type="project" value="UniProtKB-KW"/>
</dbReference>
<keyword evidence="9" id="KW-0540">Nuclease</keyword>
<evidence type="ECO:0000256" key="10">
    <source>
        <dbReference type="ARBA" id="ARBA00022723"/>
    </source>
</evidence>
<keyword evidence="13" id="KW-0694">RNA-binding</keyword>
<dbReference type="InterPro" id="IPR039637">
    <property type="entry name" value="CNOT7/CNOT8/Pop2"/>
</dbReference>
<feature type="region of interest" description="Disordered" evidence="18">
    <location>
        <begin position="187"/>
        <end position="215"/>
    </location>
</feature>
<dbReference type="GO" id="GO:0004535">
    <property type="term" value="F:poly(A)-specific ribonuclease activity"/>
    <property type="evidence" value="ECO:0007669"/>
    <property type="project" value="UniProtKB-EC"/>
</dbReference>
<evidence type="ECO:0000256" key="15">
    <source>
        <dbReference type="ARBA" id="ARBA00023163"/>
    </source>
</evidence>
<keyword evidence="8" id="KW-0963">Cytoplasm</keyword>
<dbReference type="InterPro" id="IPR036397">
    <property type="entry name" value="RNaseH_sf"/>
</dbReference>
<dbReference type="PANTHER" id="PTHR10797">
    <property type="entry name" value="CCR4-NOT TRANSCRIPTION COMPLEX SUBUNIT"/>
    <property type="match status" value="1"/>
</dbReference>
<name>A0AAD8TFU3_LOLMU</name>
<keyword evidence="14" id="KW-0805">Transcription regulation</keyword>
<dbReference type="Proteomes" id="UP001231189">
    <property type="component" value="Unassembled WGS sequence"/>
</dbReference>
<keyword evidence="16" id="KW-0539">Nucleus</keyword>
<keyword evidence="15" id="KW-0804">Transcription</keyword>
<comment type="subunit">
    <text evidence="6">Component of the CCR4-NOT complex, at least composed of CRR4 and CAF1 proteins.</text>
</comment>
<keyword evidence="10" id="KW-0479">Metal-binding</keyword>
<comment type="caution">
    <text evidence="19">The sequence shown here is derived from an EMBL/GenBank/DDBJ whole genome shotgun (WGS) entry which is preliminary data.</text>
</comment>
<dbReference type="Pfam" id="PF04857">
    <property type="entry name" value="CAF1"/>
    <property type="match status" value="1"/>
</dbReference>
<evidence type="ECO:0000256" key="1">
    <source>
        <dbReference type="ARBA" id="ARBA00001663"/>
    </source>
</evidence>
<sequence length="215" mass="24193">MSKSTARAGNVVVRPVWAHNLREEVELIESLLRRYRYAAVDTEFPGTVYRPKVPTYALTAEKKYALLKANVDELHLIQLGLTLFDAAGRLPDLGTGVQYVWEFNFREFDVRRHRHAQESIALLRSKGVDFDRTRRDGIDSAAFGPRLRKLLRGGLGDAGVITFSGAYDLAYLVKMMLGSGYKLPARNGVRERRQGHDPEEAVRRQGDGAPLPKGR</sequence>
<keyword evidence="12" id="KW-0269">Exonuclease</keyword>
<evidence type="ECO:0000256" key="4">
    <source>
        <dbReference type="ARBA" id="ARBA00004496"/>
    </source>
</evidence>
<dbReference type="InterPro" id="IPR012337">
    <property type="entry name" value="RNaseH-like_sf"/>
</dbReference>
<evidence type="ECO:0000256" key="8">
    <source>
        <dbReference type="ARBA" id="ARBA00022490"/>
    </source>
</evidence>
<feature type="compositionally biased region" description="Basic and acidic residues" evidence="18">
    <location>
        <begin position="188"/>
        <end position="206"/>
    </location>
</feature>
<dbReference type="GO" id="GO:0046872">
    <property type="term" value="F:metal ion binding"/>
    <property type="evidence" value="ECO:0007669"/>
    <property type="project" value="UniProtKB-KW"/>
</dbReference>
<dbReference type="EMBL" id="JAUUTY010000002">
    <property type="protein sequence ID" value="KAK1681850.1"/>
    <property type="molecule type" value="Genomic_DNA"/>
</dbReference>
<evidence type="ECO:0000256" key="5">
    <source>
        <dbReference type="ARBA" id="ARBA00008372"/>
    </source>
</evidence>
<evidence type="ECO:0000256" key="14">
    <source>
        <dbReference type="ARBA" id="ARBA00023015"/>
    </source>
</evidence>
<evidence type="ECO:0000256" key="11">
    <source>
        <dbReference type="ARBA" id="ARBA00022801"/>
    </source>
</evidence>
<evidence type="ECO:0000256" key="3">
    <source>
        <dbReference type="ARBA" id="ARBA00004123"/>
    </source>
</evidence>
<evidence type="ECO:0000256" key="6">
    <source>
        <dbReference type="ARBA" id="ARBA00011757"/>
    </source>
</evidence>
<comment type="cofactor">
    <cofactor evidence="2">
        <name>a divalent metal cation</name>
        <dbReference type="ChEBI" id="CHEBI:60240"/>
    </cofactor>
</comment>
<organism evidence="19 20">
    <name type="scientific">Lolium multiflorum</name>
    <name type="common">Italian ryegrass</name>
    <name type="synonym">Lolium perenne subsp. multiflorum</name>
    <dbReference type="NCBI Taxonomy" id="4521"/>
    <lineage>
        <taxon>Eukaryota</taxon>
        <taxon>Viridiplantae</taxon>
        <taxon>Streptophyta</taxon>
        <taxon>Embryophyta</taxon>
        <taxon>Tracheophyta</taxon>
        <taxon>Spermatophyta</taxon>
        <taxon>Magnoliopsida</taxon>
        <taxon>Liliopsida</taxon>
        <taxon>Poales</taxon>
        <taxon>Poaceae</taxon>
        <taxon>BOP clade</taxon>
        <taxon>Pooideae</taxon>
        <taxon>Poodae</taxon>
        <taxon>Poeae</taxon>
        <taxon>Poeae Chloroplast Group 2 (Poeae type)</taxon>
        <taxon>Loliodinae</taxon>
        <taxon>Loliinae</taxon>
        <taxon>Lolium</taxon>
    </lineage>
</organism>
<evidence type="ECO:0000256" key="18">
    <source>
        <dbReference type="SAM" id="MobiDB-lite"/>
    </source>
</evidence>
<comment type="subcellular location">
    <subcellularLocation>
        <location evidence="4">Cytoplasm</location>
    </subcellularLocation>
    <subcellularLocation>
        <location evidence="3">Nucleus</location>
    </subcellularLocation>
</comment>
<comment type="similarity">
    <text evidence="5">Belongs to the CAF1 family.</text>
</comment>
<evidence type="ECO:0000256" key="17">
    <source>
        <dbReference type="ARBA" id="ARBA00025148"/>
    </source>
</evidence>
<protein>
    <recommendedName>
        <fullName evidence="7">poly(A)-specific ribonuclease</fullName>
        <ecNumber evidence="7">3.1.13.4</ecNumber>
    </recommendedName>
</protein>
<dbReference type="Gene3D" id="3.30.420.10">
    <property type="entry name" value="Ribonuclease H-like superfamily/Ribonuclease H"/>
    <property type="match status" value="1"/>
</dbReference>